<evidence type="ECO:0000256" key="2">
    <source>
        <dbReference type="ARBA" id="ARBA00022777"/>
    </source>
</evidence>
<reference evidence="4" key="1">
    <citation type="journal article" date="2020" name="Stud. Mycol.">
        <title>101 Dothideomycetes genomes: a test case for predicting lifestyles and emergence of pathogens.</title>
        <authorList>
            <person name="Haridas S."/>
            <person name="Albert R."/>
            <person name="Binder M."/>
            <person name="Bloem J."/>
            <person name="Labutti K."/>
            <person name="Salamov A."/>
            <person name="Andreopoulos B."/>
            <person name="Baker S."/>
            <person name="Barry K."/>
            <person name="Bills G."/>
            <person name="Bluhm B."/>
            <person name="Cannon C."/>
            <person name="Castanera R."/>
            <person name="Culley D."/>
            <person name="Daum C."/>
            <person name="Ezra D."/>
            <person name="Gonzalez J."/>
            <person name="Henrissat B."/>
            <person name="Kuo A."/>
            <person name="Liang C."/>
            <person name="Lipzen A."/>
            <person name="Lutzoni F."/>
            <person name="Magnuson J."/>
            <person name="Mondo S."/>
            <person name="Nolan M."/>
            <person name="Ohm R."/>
            <person name="Pangilinan J."/>
            <person name="Park H.-J."/>
            <person name="Ramirez L."/>
            <person name="Alfaro M."/>
            <person name="Sun H."/>
            <person name="Tritt A."/>
            <person name="Yoshinaga Y."/>
            <person name="Zwiers L.-H."/>
            <person name="Turgeon B."/>
            <person name="Goodwin S."/>
            <person name="Spatafora J."/>
            <person name="Crous P."/>
            <person name="Grigoriev I."/>
        </authorList>
    </citation>
    <scope>NUCLEOTIDE SEQUENCE</scope>
    <source>
        <strain evidence="4">CBS 473.64</strain>
    </source>
</reference>
<dbReference type="InterPro" id="IPR002173">
    <property type="entry name" value="Carboh/pur_kinase_PfkB_CS"/>
</dbReference>
<gene>
    <name evidence="4" type="ORF">P280DRAFT_241224</name>
</gene>
<dbReference type="InterPro" id="IPR029056">
    <property type="entry name" value="Ribokinase-like"/>
</dbReference>
<dbReference type="PANTHER" id="PTHR42774">
    <property type="entry name" value="PHOSPHOTRANSFERASE SYSTEM TRANSPORT PROTEIN"/>
    <property type="match status" value="1"/>
</dbReference>
<dbReference type="OrthoDB" id="204058at2759"/>
<evidence type="ECO:0000259" key="3">
    <source>
        <dbReference type="Pfam" id="PF00294"/>
    </source>
</evidence>
<evidence type="ECO:0000313" key="5">
    <source>
        <dbReference type="Proteomes" id="UP000799753"/>
    </source>
</evidence>
<name>A0A6A6S6Y6_9PLEO</name>
<dbReference type="InterPro" id="IPR052562">
    <property type="entry name" value="Ketohexokinase-related"/>
</dbReference>
<dbReference type="AlphaFoldDB" id="A0A6A6S6Y6"/>
<feature type="domain" description="Carbohydrate kinase PfkB" evidence="3">
    <location>
        <begin position="2"/>
        <end position="315"/>
    </location>
</feature>
<dbReference type="GO" id="GO:0016301">
    <property type="term" value="F:kinase activity"/>
    <property type="evidence" value="ECO:0007669"/>
    <property type="project" value="UniProtKB-KW"/>
</dbReference>
<dbReference type="PROSITE" id="PS00584">
    <property type="entry name" value="PFKB_KINASES_2"/>
    <property type="match status" value="1"/>
</dbReference>
<sequence>MHIVCVGAVYIDTILNVPKYPIEDQKLRATGHARRRGGNCANTLEVLSQLINPQDNDATRKGNLHLLAVLPNEKSAATNFIRDSICKVTIESCIFRPEHNEAASSYILQNTQNHSRTIISHNPLPEMTVSEFTEKAAQVAQREDGGETWYHFEGRVPETTLQCVEYLRSAPEQRGVKISVECEKPEREGMSEVAKLADVVFYSRLWADANGYDDPRKFLESRIPDALPGAILCCTWGEGGAVAVQKKHDGKHQWAKVTAWKPDTGSFEVVDTIGAGDTFISGMLFALNHHRTDWTLERTLSFANELAGRKVLQDGFAGLGAKMMPI</sequence>
<organism evidence="4 5">
    <name type="scientific">Massarina eburnea CBS 473.64</name>
    <dbReference type="NCBI Taxonomy" id="1395130"/>
    <lineage>
        <taxon>Eukaryota</taxon>
        <taxon>Fungi</taxon>
        <taxon>Dikarya</taxon>
        <taxon>Ascomycota</taxon>
        <taxon>Pezizomycotina</taxon>
        <taxon>Dothideomycetes</taxon>
        <taxon>Pleosporomycetidae</taxon>
        <taxon>Pleosporales</taxon>
        <taxon>Massarineae</taxon>
        <taxon>Massarinaceae</taxon>
        <taxon>Massarina</taxon>
    </lineage>
</organism>
<protein>
    <submittedName>
        <fullName evidence="4">Ketohexokinase-like protein</fullName>
    </submittedName>
</protein>
<keyword evidence="5" id="KW-1185">Reference proteome</keyword>
<dbReference type="EMBL" id="MU006780">
    <property type="protein sequence ID" value="KAF2642962.1"/>
    <property type="molecule type" value="Genomic_DNA"/>
</dbReference>
<dbReference type="PANTHER" id="PTHR42774:SF3">
    <property type="entry name" value="KETOHEXOKINASE"/>
    <property type="match status" value="1"/>
</dbReference>
<proteinExistence type="predicted"/>
<keyword evidence="1" id="KW-0808">Transferase</keyword>
<accession>A0A6A6S6Y6</accession>
<keyword evidence="2 4" id="KW-0418">Kinase</keyword>
<dbReference type="InterPro" id="IPR011611">
    <property type="entry name" value="PfkB_dom"/>
</dbReference>
<dbReference type="Gene3D" id="3.40.1190.20">
    <property type="match status" value="1"/>
</dbReference>
<dbReference type="Pfam" id="PF00294">
    <property type="entry name" value="PfkB"/>
    <property type="match status" value="1"/>
</dbReference>
<evidence type="ECO:0000313" key="4">
    <source>
        <dbReference type="EMBL" id="KAF2642962.1"/>
    </source>
</evidence>
<dbReference type="SUPFAM" id="SSF53613">
    <property type="entry name" value="Ribokinase-like"/>
    <property type="match status" value="1"/>
</dbReference>
<dbReference type="Proteomes" id="UP000799753">
    <property type="component" value="Unassembled WGS sequence"/>
</dbReference>
<evidence type="ECO:0000256" key="1">
    <source>
        <dbReference type="ARBA" id="ARBA00022679"/>
    </source>
</evidence>